<feature type="non-terminal residue" evidence="3">
    <location>
        <position position="328"/>
    </location>
</feature>
<accession>A0A0F8YU97</accession>
<dbReference type="Gene3D" id="3.30.70.370">
    <property type="match status" value="1"/>
</dbReference>
<dbReference type="InterPro" id="IPR002298">
    <property type="entry name" value="DNA_polymerase_A"/>
</dbReference>
<dbReference type="PANTHER" id="PTHR10133">
    <property type="entry name" value="DNA POLYMERASE I"/>
    <property type="match status" value="1"/>
</dbReference>
<dbReference type="Pfam" id="PF00476">
    <property type="entry name" value="DNA_pol_A"/>
    <property type="match status" value="1"/>
</dbReference>
<organism evidence="3">
    <name type="scientific">marine sediment metagenome</name>
    <dbReference type="NCBI Taxonomy" id="412755"/>
    <lineage>
        <taxon>unclassified sequences</taxon>
        <taxon>metagenomes</taxon>
        <taxon>ecological metagenomes</taxon>
    </lineage>
</organism>
<dbReference type="AlphaFoldDB" id="A0A0F8YU97"/>
<dbReference type="InterPro" id="IPR001098">
    <property type="entry name" value="DNA-dir_DNA_pol_A_palm_dom"/>
</dbReference>
<dbReference type="GO" id="GO:0006302">
    <property type="term" value="P:double-strand break repair"/>
    <property type="evidence" value="ECO:0007669"/>
    <property type="project" value="TreeGrafter"/>
</dbReference>
<evidence type="ECO:0000256" key="1">
    <source>
        <dbReference type="ARBA" id="ARBA00022705"/>
    </source>
</evidence>
<evidence type="ECO:0000313" key="3">
    <source>
        <dbReference type="EMBL" id="KKK51561.1"/>
    </source>
</evidence>
<dbReference type="InterPro" id="IPR043502">
    <property type="entry name" value="DNA/RNA_pol_sf"/>
</dbReference>
<dbReference type="GO" id="GO:0003677">
    <property type="term" value="F:DNA binding"/>
    <property type="evidence" value="ECO:0007669"/>
    <property type="project" value="InterPro"/>
</dbReference>
<feature type="domain" description="DNA-directed DNA polymerase family A palm" evidence="2">
    <location>
        <begin position="62"/>
        <end position="264"/>
    </location>
</feature>
<dbReference type="GO" id="GO:0003887">
    <property type="term" value="F:DNA-directed DNA polymerase activity"/>
    <property type="evidence" value="ECO:0007669"/>
    <property type="project" value="InterPro"/>
</dbReference>
<dbReference type="GO" id="GO:0006261">
    <property type="term" value="P:DNA-templated DNA replication"/>
    <property type="evidence" value="ECO:0007669"/>
    <property type="project" value="InterPro"/>
</dbReference>
<comment type="caution">
    <text evidence="3">The sequence shown here is derived from an EMBL/GenBank/DDBJ whole genome shotgun (WGS) entry which is preliminary data.</text>
</comment>
<dbReference type="Gene3D" id="1.10.150.20">
    <property type="entry name" value="5' to 3' exonuclease, C-terminal subdomain"/>
    <property type="match status" value="1"/>
</dbReference>
<protein>
    <recommendedName>
        <fullName evidence="2">DNA-directed DNA polymerase family A palm domain-containing protein</fullName>
    </recommendedName>
</protein>
<keyword evidence="1" id="KW-0235">DNA replication</keyword>
<evidence type="ECO:0000259" key="2">
    <source>
        <dbReference type="Pfam" id="PF00476"/>
    </source>
</evidence>
<dbReference type="EMBL" id="LAZR01067453">
    <property type="protein sequence ID" value="KKK51561.1"/>
    <property type="molecule type" value="Genomic_DNA"/>
</dbReference>
<dbReference type="Gene3D" id="1.20.1060.10">
    <property type="entry name" value="Taq DNA Polymerase, Chain T, domain 4"/>
    <property type="match status" value="1"/>
</dbReference>
<sequence length="328" mass="37175">MYQDKLILAKYNALDSAVTRQCYDALVKEAYETGYADTIEDTSDLCDTLLYLQTRGIQINKDALADVKKEVNNNISSLQADLDKACGYELNVDSYKQCTQYFYGFLGLPPYVSRKTGNPTCDDKAMGRIARKETKGSKEAKLVQQLRGLRKLYGTYLMVIIDNDGRVRSSFDPRGTTTGRISSSQTIFGTGMAFQNIDPRFKRFMVADDKCIMFEIDKAQAEWVVTAYVSGDAEMIHVVESGQDAHAYTGHKISKLPIEVVLKEGKAVGHETDPILIEKLRRQHMPELFDDTYEDIFLPRIFSIRQAGKKSNHGLNYKIGYWRFALEN</sequence>
<gene>
    <name evidence="3" type="ORF">LCGC14_3113720</name>
</gene>
<reference evidence="3" key="1">
    <citation type="journal article" date="2015" name="Nature">
        <title>Complex archaea that bridge the gap between prokaryotes and eukaryotes.</title>
        <authorList>
            <person name="Spang A."/>
            <person name="Saw J.H."/>
            <person name="Jorgensen S.L."/>
            <person name="Zaremba-Niedzwiedzka K."/>
            <person name="Martijn J."/>
            <person name="Lind A.E."/>
            <person name="van Eijk R."/>
            <person name="Schleper C."/>
            <person name="Guy L."/>
            <person name="Ettema T.J."/>
        </authorList>
    </citation>
    <scope>NUCLEOTIDE SEQUENCE</scope>
</reference>
<proteinExistence type="predicted"/>
<dbReference type="SUPFAM" id="SSF56672">
    <property type="entry name" value="DNA/RNA polymerases"/>
    <property type="match status" value="1"/>
</dbReference>
<name>A0A0F8YU97_9ZZZZ</name>
<dbReference type="PANTHER" id="PTHR10133:SF27">
    <property type="entry name" value="DNA POLYMERASE NU"/>
    <property type="match status" value="1"/>
</dbReference>